<dbReference type="InterPro" id="IPR019956">
    <property type="entry name" value="Ubiquitin_dom"/>
</dbReference>
<reference evidence="2" key="2">
    <citation type="submission" date="2014-05" db="EMBL/GenBank/DDBJ databases">
        <title>The genome and life-stage specific transcriptomes of Globodera pallida elucidate key aspects of plant parasitism by a cyst nematode.</title>
        <authorList>
            <person name="Cotton J.A."/>
            <person name="Lilley C.J."/>
            <person name="Jones L.M."/>
            <person name="Kikuchi T."/>
            <person name="Reid A.J."/>
            <person name="Thorpe P."/>
            <person name="Tsai I.J."/>
            <person name="Beasley H."/>
            <person name="Blok V."/>
            <person name="Cock P.J.A."/>
            <person name="Van den Akker S.E."/>
            <person name="Holroyd N."/>
            <person name="Hunt M."/>
            <person name="Mantelin S."/>
            <person name="Naghra H."/>
            <person name="Pain A."/>
            <person name="Palomares-Rius J.E."/>
            <person name="Zarowiecki M."/>
            <person name="Berriman M."/>
            <person name="Jones J.T."/>
            <person name="Urwin P.E."/>
        </authorList>
    </citation>
    <scope>NUCLEOTIDE SEQUENCE [LARGE SCALE GENOMIC DNA]</scope>
    <source>
        <strain evidence="2">Lindley</strain>
    </source>
</reference>
<accession>A0A183CIY2</accession>
<evidence type="ECO:0000259" key="1">
    <source>
        <dbReference type="PROSITE" id="PS50053"/>
    </source>
</evidence>
<evidence type="ECO:0000313" key="3">
    <source>
        <dbReference type="WBParaSite" id="GPLIN_001283800"/>
    </source>
</evidence>
<dbReference type="Proteomes" id="UP000050741">
    <property type="component" value="Unassembled WGS sequence"/>
</dbReference>
<dbReference type="SUPFAM" id="SSF54236">
    <property type="entry name" value="Ubiquitin-like"/>
    <property type="match status" value="4"/>
</dbReference>
<organism evidence="2 3">
    <name type="scientific">Globodera pallida</name>
    <name type="common">Potato cyst nematode worm</name>
    <name type="synonym">Heterodera pallida</name>
    <dbReference type="NCBI Taxonomy" id="36090"/>
    <lineage>
        <taxon>Eukaryota</taxon>
        <taxon>Metazoa</taxon>
        <taxon>Ecdysozoa</taxon>
        <taxon>Nematoda</taxon>
        <taxon>Chromadorea</taxon>
        <taxon>Rhabditida</taxon>
        <taxon>Tylenchina</taxon>
        <taxon>Tylenchomorpha</taxon>
        <taxon>Tylenchoidea</taxon>
        <taxon>Heteroderidae</taxon>
        <taxon>Heteroderinae</taxon>
        <taxon>Globodera</taxon>
    </lineage>
</organism>
<dbReference type="InterPro" id="IPR050158">
    <property type="entry name" value="Ubiquitin_ubiquitin-like"/>
</dbReference>
<protein>
    <submittedName>
        <fullName evidence="3">Ubiquitin-like domain-containing protein</fullName>
    </submittedName>
</protein>
<reference evidence="2" key="1">
    <citation type="submission" date="2013-12" db="EMBL/GenBank/DDBJ databases">
        <authorList>
            <person name="Aslett M."/>
        </authorList>
    </citation>
    <scope>NUCLEOTIDE SEQUENCE [LARGE SCALE GENOMIC DNA]</scope>
    <source>
        <strain evidence="2">Lindley</strain>
    </source>
</reference>
<feature type="domain" description="Ubiquitin-like" evidence="1">
    <location>
        <begin position="47"/>
        <end position="117"/>
    </location>
</feature>
<evidence type="ECO:0000313" key="2">
    <source>
        <dbReference type="Proteomes" id="UP000050741"/>
    </source>
</evidence>
<name>A0A183CIY2_GLOPA</name>
<dbReference type="Pfam" id="PF00240">
    <property type="entry name" value="ubiquitin"/>
    <property type="match status" value="4"/>
</dbReference>
<dbReference type="InterPro" id="IPR029071">
    <property type="entry name" value="Ubiquitin-like_domsf"/>
</dbReference>
<dbReference type="InterPro" id="IPR000626">
    <property type="entry name" value="Ubiquitin-like_dom"/>
</dbReference>
<feature type="domain" description="Ubiquitin-like" evidence="1">
    <location>
        <begin position="1"/>
        <end position="56"/>
    </location>
</feature>
<feature type="domain" description="Ubiquitin-like" evidence="1">
    <location>
        <begin position="205"/>
        <end position="285"/>
    </location>
</feature>
<dbReference type="AlphaFoldDB" id="A0A183CIY2"/>
<dbReference type="PROSITE" id="PS50053">
    <property type="entry name" value="UBIQUITIN_2"/>
    <property type="match status" value="4"/>
</dbReference>
<dbReference type="PANTHER" id="PTHR10666">
    <property type="entry name" value="UBIQUITIN"/>
    <property type="match status" value="1"/>
</dbReference>
<dbReference type="Gene3D" id="3.10.20.90">
    <property type="entry name" value="Phosphatidylinositol 3-kinase Catalytic Subunit, Chain A, domain 1"/>
    <property type="match status" value="4"/>
</dbReference>
<dbReference type="SMART" id="SM00213">
    <property type="entry name" value="UBQ"/>
    <property type="match status" value="3"/>
</dbReference>
<reference evidence="3" key="3">
    <citation type="submission" date="2016-06" db="UniProtKB">
        <authorList>
            <consortium name="WormBaseParasite"/>
        </authorList>
    </citation>
    <scope>IDENTIFICATION</scope>
</reference>
<proteinExistence type="predicted"/>
<keyword evidence="2" id="KW-1185">Reference proteome</keyword>
<sequence length="296" mass="34494">MIQQTESIPIDQQRLFIQLEDGRRLRDYNIQNGSTLGMVTLPPNDEIQLLVKTINNRMIKMNMNISDTVHNVMKQIYQHEGIQPTQQRLVFRGVQLSEHLTLADYNIQQNWSILFLVLRPVLPSQEMQMFVQNSITDKRINLEVKNSDIMHNVGWMIEAIEGIPISEQRLLLKGKKLRWDITLADHKIKNQSVVDLQLRKIQADYEISVKTSSDKEKGDNVIKLNVQGWNTVLYIMKKIEDKEGILITEQTLMFEGKQLRDDLTLDYYNIKPDSFLELRVQHPPSQSTIVPKNLPH</sequence>
<feature type="domain" description="Ubiquitin-like" evidence="1">
    <location>
        <begin position="127"/>
        <end position="203"/>
    </location>
</feature>
<dbReference type="PRINTS" id="PR00348">
    <property type="entry name" value="UBIQUITIN"/>
</dbReference>
<dbReference type="WBParaSite" id="GPLIN_001283800">
    <property type="protein sequence ID" value="GPLIN_001283800"/>
    <property type="gene ID" value="GPLIN_001283800"/>
</dbReference>